<dbReference type="EMBL" id="VUMG01000001">
    <property type="protein sequence ID" value="MSS44764.1"/>
    <property type="molecule type" value="Genomic_DNA"/>
</dbReference>
<proteinExistence type="predicted"/>
<dbReference type="Proteomes" id="UP000466104">
    <property type="component" value="Unassembled WGS sequence"/>
</dbReference>
<keyword evidence="2" id="KW-1185">Reference proteome</keyword>
<gene>
    <name evidence="1" type="ORF">FYJ43_01550</name>
</gene>
<name>A0A7K0J4A8_9ACTN</name>
<organism evidence="1 2">
    <name type="scientific">Cutibacterium porci</name>
    <dbReference type="NCBI Taxonomy" id="2605781"/>
    <lineage>
        <taxon>Bacteria</taxon>
        <taxon>Bacillati</taxon>
        <taxon>Actinomycetota</taxon>
        <taxon>Actinomycetes</taxon>
        <taxon>Propionibacteriales</taxon>
        <taxon>Propionibacteriaceae</taxon>
        <taxon>Cutibacterium</taxon>
    </lineage>
</organism>
<dbReference type="AlphaFoldDB" id="A0A7K0J4A8"/>
<accession>A0A7K0J4A8</accession>
<evidence type="ECO:0000313" key="1">
    <source>
        <dbReference type="EMBL" id="MSS44764.1"/>
    </source>
</evidence>
<sequence length="275" mass="28631">MNDTVTAPNHVQSPSHAHVSVTRLRDLLLADIPASRLVIACDTIGGIGPRPNDSYPADPVWCAHLGARVPLLELLCAGAPPLILVDTLCQDSASAQPMIDEFRRCAVAAGIGPDAVTGSTEDNVATTQTGIGVTIIGVMPDNLPTALDGDAMVCVGAPISAPDDDVTPGRREIVDVAEVRALMTSGKVHDCIPVGSHGVAWEARQLASTAGLQATFHTTGVDLNHSGGPSTCLVLACDEGDVEELRGLVAPERPWEVVGRLAARSSRHLSTTARR</sequence>
<evidence type="ECO:0000313" key="2">
    <source>
        <dbReference type="Proteomes" id="UP000466104"/>
    </source>
</evidence>
<comment type="caution">
    <text evidence="1">The sequence shown here is derived from an EMBL/GenBank/DDBJ whole genome shotgun (WGS) entry which is preliminary data.</text>
</comment>
<protein>
    <submittedName>
        <fullName evidence="1">Transcriptional regulator</fullName>
    </submittedName>
</protein>
<reference evidence="1 2" key="1">
    <citation type="submission" date="2019-08" db="EMBL/GenBank/DDBJ databases">
        <title>In-depth cultivation of the pig gut microbiome towards novel bacterial diversity and tailored functional studies.</title>
        <authorList>
            <person name="Wylensek D."/>
            <person name="Hitch T.C.A."/>
            <person name="Clavel T."/>
        </authorList>
    </citation>
    <scope>NUCLEOTIDE SEQUENCE [LARGE SCALE GENOMIC DNA]</scope>
    <source>
        <strain evidence="1 2">WCA-380-WT-3A</strain>
    </source>
</reference>